<evidence type="ECO:0000313" key="1">
    <source>
        <dbReference type="EMBL" id="EXV00129.1"/>
    </source>
</evidence>
<dbReference type="HOGENOM" id="CLU_062848_0_0_1"/>
<sequence>MPVTEFAIICLRGGGFDELDFLEALMEVQEIQDSWTRVNHPYNLEPNSNLSSMYIEHSDPPSLLITAPWDSPEDHGEWIRSTDNQMCNAKLAHYIKPGCSSALLQHLSPAGKDEQLRRAFLNKDSFSVARITVEPGVKRDKLQEAYEREERDVDLMEGDQKLWAGWRMEKRHGNEELVVFWTDEVPEGTVQKLIALGDGSEQRRFRHVV</sequence>
<dbReference type="Proteomes" id="UP000030151">
    <property type="component" value="Unassembled WGS sequence"/>
</dbReference>
<dbReference type="AlphaFoldDB" id="A0A0A1UTA8"/>
<gene>
    <name evidence="1" type="ORF">X797_006576</name>
</gene>
<dbReference type="PANTHER" id="PTHR42052">
    <property type="entry name" value="ABM DOMAIN-CONTAINING PROTEIN"/>
    <property type="match status" value="1"/>
</dbReference>
<dbReference type="OrthoDB" id="3542212at2759"/>
<proteinExistence type="predicted"/>
<accession>A0A0A1UTA8</accession>
<name>A0A0A1UTA8_9HYPO</name>
<evidence type="ECO:0000313" key="2">
    <source>
        <dbReference type="Proteomes" id="UP000030151"/>
    </source>
</evidence>
<comment type="caution">
    <text evidence="1">The sequence shown here is derived from an EMBL/GenBank/DDBJ whole genome shotgun (WGS) entry which is preliminary data.</text>
</comment>
<organism evidence="1 2">
    <name type="scientific">Metarhizium robertsii</name>
    <dbReference type="NCBI Taxonomy" id="568076"/>
    <lineage>
        <taxon>Eukaryota</taxon>
        <taxon>Fungi</taxon>
        <taxon>Dikarya</taxon>
        <taxon>Ascomycota</taxon>
        <taxon>Pezizomycotina</taxon>
        <taxon>Sordariomycetes</taxon>
        <taxon>Hypocreomycetidae</taxon>
        <taxon>Hypocreales</taxon>
        <taxon>Clavicipitaceae</taxon>
        <taxon>Metarhizium</taxon>
    </lineage>
</organism>
<protein>
    <submittedName>
        <fullName evidence="1">Uncharacterized protein</fullName>
    </submittedName>
</protein>
<dbReference type="EMBL" id="JELW01000014">
    <property type="protein sequence ID" value="EXV00129.1"/>
    <property type="molecule type" value="Genomic_DNA"/>
</dbReference>
<dbReference type="eggNOG" id="ENOG502RKPG">
    <property type="taxonomic scope" value="Eukaryota"/>
</dbReference>
<reference evidence="1 2" key="1">
    <citation type="submission" date="2014-02" db="EMBL/GenBank/DDBJ databases">
        <title>The genome sequence of the entomopathogenic fungus Metarhizium robertsii ARSEF 2575.</title>
        <authorList>
            <person name="Giuliano Garisto Donzelli B."/>
            <person name="Roe B.A."/>
            <person name="Macmil S.L."/>
            <person name="Krasnoff S.B."/>
            <person name="Gibson D.M."/>
        </authorList>
    </citation>
    <scope>NUCLEOTIDE SEQUENCE [LARGE SCALE GENOMIC DNA]</scope>
    <source>
        <strain evidence="1 2">ARSEF 2575</strain>
    </source>
</reference>
<dbReference type="PANTHER" id="PTHR42052:SF1">
    <property type="entry name" value="ABM DOMAIN-CONTAINING PROTEIN"/>
    <property type="match status" value="1"/>
</dbReference>